<dbReference type="Gene3D" id="1.50.10.10">
    <property type="match status" value="1"/>
</dbReference>
<dbReference type="GO" id="GO:0004553">
    <property type="term" value="F:hydrolase activity, hydrolyzing O-glycosyl compounds"/>
    <property type="evidence" value="ECO:0007669"/>
    <property type="project" value="UniProtKB-ARBA"/>
</dbReference>
<dbReference type="AlphaFoldDB" id="A0AA48GQL6"/>
<protein>
    <submittedName>
        <fullName evidence="3">Glucoamylase</fullName>
    </submittedName>
</protein>
<dbReference type="KEGG" id="msil:METEAL_34830"/>
<dbReference type="EMBL" id="AP027080">
    <property type="protein sequence ID" value="BDU74309.1"/>
    <property type="molecule type" value="Genomic_DNA"/>
</dbReference>
<dbReference type="InterPro" id="IPR011613">
    <property type="entry name" value="GH15-like"/>
</dbReference>
<dbReference type="Pfam" id="PF00723">
    <property type="entry name" value="Glyco_hydro_15"/>
    <property type="match status" value="1"/>
</dbReference>
<reference evidence="4" key="1">
    <citation type="journal article" date="2023" name="Int. J. Syst. Evol. Microbiol.">
        <title>Mesoterricola silvestris gen. nov., sp. nov., Mesoterricola sediminis sp. nov., Geothrix oryzae sp. nov., Geothrix edaphica sp. nov., Geothrix rubra sp. nov., and Geothrix limicola sp. nov., six novel members of Acidobacteriota isolated from soils.</title>
        <authorList>
            <person name="Itoh H."/>
            <person name="Sugisawa Y."/>
            <person name="Mise K."/>
            <person name="Xu Z."/>
            <person name="Kuniyasu M."/>
            <person name="Ushijima N."/>
            <person name="Kawano K."/>
            <person name="Kobayashi E."/>
            <person name="Shiratori Y."/>
            <person name="Masuda Y."/>
            <person name="Senoo K."/>
        </authorList>
    </citation>
    <scope>NUCLEOTIDE SEQUENCE [LARGE SCALE GENOMIC DNA]</scope>
    <source>
        <strain evidence="4">W79</strain>
    </source>
</reference>
<feature type="domain" description="Trehalase-like N-terminal" evidence="2">
    <location>
        <begin position="9"/>
        <end position="156"/>
    </location>
</feature>
<evidence type="ECO:0000313" key="3">
    <source>
        <dbReference type="EMBL" id="BDU74309.1"/>
    </source>
</evidence>
<evidence type="ECO:0000259" key="2">
    <source>
        <dbReference type="Pfam" id="PF19291"/>
    </source>
</evidence>
<dbReference type="Proteomes" id="UP001238179">
    <property type="component" value="Chromosome"/>
</dbReference>
<dbReference type="InterPro" id="IPR045582">
    <property type="entry name" value="Trehalase-like_N"/>
</dbReference>
<dbReference type="SUPFAM" id="SSF48208">
    <property type="entry name" value="Six-hairpin glycosidases"/>
    <property type="match status" value="1"/>
</dbReference>
<dbReference type="RefSeq" id="WP_316412984.1">
    <property type="nucleotide sequence ID" value="NZ_AP027080.1"/>
</dbReference>
<dbReference type="PANTHER" id="PTHR31616:SF0">
    <property type="entry name" value="GLUCAN 1,4-ALPHA-GLUCOSIDASE"/>
    <property type="match status" value="1"/>
</dbReference>
<feature type="domain" description="GH15-like" evidence="1">
    <location>
        <begin position="219"/>
        <end position="580"/>
    </location>
</feature>
<sequence>MVNIPALNHGLIGNGSLLALVSPTSAMEWLCLPSFDGPAVFARLLDDRAGGVFRILSGGRELQGEQAYLPNTNVLRTRFQDGEGRWEILDFAPRLPKAWGVEAPIRLHRVLRPLSGRVRLSIDFDPRLDYGQGPTRSLVLHDRVEVQGPGGPLHLQTNLPLSYVMGRREFTLEGPVYLSLSYGSVPPMTLDRVQRELESTRDGWVHWAKTCGLPLFKPELVLRSALCLKLHAFEDTGAIIAATTTSIPEAMGSERTWDYRYCWLRDAAFVVEALRRLGHMREGERFLRYLQTVAEAGPLQPLYGIDGSLSAPERLLGHLAGFGGQGPVRIGNAAVAQRQHDLMGELMLCLETLLRDPRLAHDEESHGFFPLVRRLVEEAIALAPLPDTSIWEYRTQEDHYTFSRAMCWVAIQRGAAIARRFGEHALAGGWQAVADRERSVILEQGYNTRLGFFTQTLGGLFPDASLLLLPTLGLIDPRDPRFLSTLDRYGNLLTDNGLMLRYRHADDLGAPTSAFTICSFWWAEALALAGRLEEAVSVFERVCAFANPVGLFSEDIDPATGRLLGNFPQAYTHVGLINAAITLSELLEARDGQVRAWSSPGAPAWVAEAVS</sequence>
<accession>A0AA48GQL6</accession>
<proteinExistence type="predicted"/>
<evidence type="ECO:0000313" key="4">
    <source>
        <dbReference type="Proteomes" id="UP001238179"/>
    </source>
</evidence>
<organism evidence="3 4">
    <name type="scientific">Mesoterricola silvestris</name>
    <dbReference type="NCBI Taxonomy" id="2927979"/>
    <lineage>
        <taxon>Bacteria</taxon>
        <taxon>Pseudomonadati</taxon>
        <taxon>Acidobacteriota</taxon>
        <taxon>Holophagae</taxon>
        <taxon>Holophagales</taxon>
        <taxon>Holophagaceae</taxon>
        <taxon>Mesoterricola</taxon>
    </lineage>
</organism>
<gene>
    <name evidence="3" type="ORF">METEAL_34830</name>
</gene>
<evidence type="ECO:0000259" key="1">
    <source>
        <dbReference type="Pfam" id="PF00723"/>
    </source>
</evidence>
<dbReference type="PANTHER" id="PTHR31616">
    <property type="entry name" value="TREHALASE"/>
    <property type="match status" value="1"/>
</dbReference>
<dbReference type="GO" id="GO:0005975">
    <property type="term" value="P:carbohydrate metabolic process"/>
    <property type="evidence" value="ECO:0007669"/>
    <property type="project" value="InterPro"/>
</dbReference>
<name>A0AA48GQL6_9BACT</name>
<keyword evidence="4" id="KW-1185">Reference proteome</keyword>
<dbReference type="InterPro" id="IPR012341">
    <property type="entry name" value="6hp_glycosidase-like_sf"/>
</dbReference>
<dbReference type="InterPro" id="IPR008928">
    <property type="entry name" value="6-hairpin_glycosidase_sf"/>
</dbReference>
<dbReference type="Pfam" id="PF19291">
    <property type="entry name" value="TREH_N"/>
    <property type="match status" value="1"/>
</dbReference>